<dbReference type="STRING" id="551991.SAMN05192529_101340"/>
<name>A0A1H3VRG1_9BACT</name>
<feature type="compositionally biased region" description="Low complexity" evidence="2">
    <location>
        <begin position="480"/>
        <end position="493"/>
    </location>
</feature>
<dbReference type="OrthoDB" id="9816001at2"/>
<feature type="region of interest" description="Disordered" evidence="2">
    <location>
        <begin position="480"/>
        <end position="512"/>
    </location>
</feature>
<evidence type="ECO:0000313" key="5">
    <source>
        <dbReference type="Proteomes" id="UP000199041"/>
    </source>
</evidence>
<dbReference type="PANTHER" id="PTHR22901">
    <property type="entry name" value="SIALATE O-ACETYLESTERASE"/>
    <property type="match status" value="1"/>
</dbReference>
<dbReference type="InterPro" id="IPR005181">
    <property type="entry name" value="SASA"/>
</dbReference>
<dbReference type="InterPro" id="IPR039329">
    <property type="entry name" value="SIAE"/>
</dbReference>
<feature type="domain" description="Sialate O-acetylesterase" evidence="3">
    <location>
        <begin position="264"/>
        <end position="353"/>
    </location>
</feature>
<keyword evidence="5" id="KW-1185">Reference proteome</keyword>
<protein>
    <submittedName>
        <fullName evidence="4">Sialate O-acetylesterase</fullName>
    </submittedName>
</protein>
<sequence>MKRLYILLIAIVLGVKSYGFVKLPDILSSGMVLQRNTAVPIWGTALPGEDIKVTFGSQLHQTKADMSGNWKIFLDPLEASATGQTLLIQGINAIHLKDVVVGEVWLCAGQSNMQLVLPMTNKGDSVIASANYPMLHLFNVSRENSFGHTRGAIGTWEPCTPQSVKEFSAAGYYFGLGLEKQLKVPVGIINASFGGSQAEAWTPREYLRTPALQPCIDRDTMWASQRANVQVSYAKELEDWRAYAEKEKAAGRKPKEAPHQPEALRDYRPTSSIYNHMVQPLIPYQIKGVFWYQGENNEGRAEQYRSLLPAMIQSWRDKWGYELPFGIIQLPNYRDKSQLPVDGAWSFLRDAQRRTSDSLAKTGLIVLIDAGEAHNIHPHNKQIVGERMLTWALGAVYGQNILPSGPRFIKATYSGKTVTVDFDQVGKGLKTVDGKLPQSFALAGADHKWYWGEAKIINTHQIRVTSKEVKKPIAVRYAFNNNPDDPNLTNDSNIPASPFRSDDWPGPTQGKR</sequence>
<dbReference type="InterPro" id="IPR036514">
    <property type="entry name" value="SGNH_hydro_sf"/>
</dbReference>
<evidence type="ECO:0000313" key="4">
    <source>
        <dbReference type="EMBL" id="SDZ76712.1"/>
    </source>
</evidence>
<proteinExistence type="predicted"/>
<dbReference type="GO" id="GO:0005975">
    <property type="term" value="P:carbohydrate metabolic process"/>
    <property type="evidence" value="ECO:0007669"/>
    <property type="project" value="TreeGrafter"/>
</dbReference>
<keyword evidence="1" id="KW-0378">Hydrolase</keyword>
<evidence type="ECO:0000256" key="2">
    <source>
        <dbReference type="SAM" id="MobiDB-lite"/>
    </source>
</evidence>
<dbReference type="Gene3D" id="3.40.50.1110">
    <property type="entry name" value="SGNH hydrolase"/>
    <property type="match status" value="1"/>
</dbReference>
<dbReference type="AlphaFoldDB" id="A0A1H3VRG1"/>
<dbReference type="Pfam" id="PF03629">
    <property type="entry name" value="SASA"/>
    <property type="match status" value="1"/>
</dbReference>
<dbReference type="Proteomes" id="UP000199041">
    <property type="component" value="Unassembled WGS sequence"/>
</dbReference>
<dbReference type="PANTHER" id="PTHR22901:SF0">
    <property type="entry name" value="SIALATE O-ACETYLESTERASE"/>
    <property type="match status" value="1"/>
</dbReference>
<accession>A0A1H3VRG1</accession>
<evidence type="ECO:0000259" key="3">
    <source>
        <dbReference type="Pfam" id="PF03629"/>
    </source>
</evidence>
<dbReference type="SUPFAM" id="SSF52266">
    <property type="entry name" value="SGNH hydrolase"/>
    <property type="match status" value="1"/>
</dbReference>
<dbReference type="RefSeq" id="WP_091392478.1">
    <property type="nucleotide sequence ID" value="NZ_FNQY01000001.1"/>
</dbReference>
<dbReference type="GO" id="GO:0001681">
    <property type="term" value="F:sialate O-acetylesterase activity"/>
    <property type="evidence" value="ECO:0007669"/>
    <property type="project" value="InterPro"/>
</dbReference>
<dbReference type="EMBL" id="FNQY01000001">
    <property type="protein sequence ID" value="SDZ76712.1"/>
    <property type="molecule type" value="Genomic_DNA"/>
</dbReference>
<evidence type="ECO:0000256" key="1">
    <source>
        <dbReference type="ARBA" id="ARBA00022801"/>
    </source>
</evidence>
<organism evidence="4 5">
    <name type="scientific">Arachidicoccus rhizosphaerae</name>
    <dbReference type="NCBI Taxonomy" id="551991"/>
    <lineage>
        <taxon>Bacteria</taxon>
        <taxon>Pseudomonadati</taxon>
        <taxon>Bacteroidota</taxon>
        <taxon>Chitinophagia</taxon>
        <taxon>Chitinophagales</taxon>
        <taxon>Chitinophagaceae</taxon>
        <taxon>Arachidicoccus</taxon>
    </lineage>
</organism>
<reference evidence="4 5" key="1">
    <citation type="submission" date="2016-10" db="EMBL/GenBank/DDBJ databases">
        <authorList>
            <person name="de Groot N.N."/>
        </authorList>
    </citation>
    <scope>NUCLEOTIDE SEQUENCE [LARGE SCALE GENOMIC DNA]</scope>
    <source>
        <strain evidence="4 5">Vu-144</strain>
    </source>
</reference>
<gene>
    <name evidence="4" type="ORF">SAMN05192529_101340</name>
</gene>